<proteinExistence type="predicted"/>
<feature type="compositionally biased region" description="Polar residues" evidence="1">
    <location>
        <begin position="7"/>
        <end position="21"/>
    </location>
</feature>
<feature type="non-terminal residue" evidence="2">
    <location>
        <position position="1"/>
    </location>
</feature>
<reference evidence="2" key="1">
    <citation type="submission" date="2020-02" db="EMBL/GenBank/DDBJ databases">
        <authorList>
            <person name="Meier V. D."/>
        </authorList>
    </citation>
    <scope>NUCLEOTIDE SEQUENCE</scope>
    <source>
        <strain evidence="2">AVDCRST_MAG84</strain>
    </source>
</reference>
<name>A0A6J4KFV1_9CYAN</name>
<accession>A0A6J4KFV1</accession>
<dbReference type="AlphaFoldDB" id="A0A6J4KFV1"/>
<evidence type="ECO:0000256" key="1">
    <source>
        <dbReference type="SAM" id="MobiDB-lite"/>
    </source>
</evidence>
<dbReference type="EMBL" id="CADCTZ010000038">
    <property type="protein sequence ID" value="CAA9303525.1"/>
    <property type="molecule type" value="Genomic_DNA"/>
</dbReference>
<evidence type="ECO:0000313" key="2">
    <source>
        <dbReference type="EMBL" id="CAA9303525.1"/>
    </source>
</evidence>
<sequence length="38" mass="4308">KFPSPRQRVTANSRGTTTNRPVETLLACRKLQVLFPHS</sequence>
<organism evidence="2">
    <name type="scientific">uncultured Microcoleus sp</name>
    <dbReference type="NCBI Taxonomy" id="259945"/>
    <lineage>
        <taxon>Bacteria</taxon>
        <taxon>Bacillati</taxon>
        <taxon>Cyanobacteriota</taxon>
        <taxon>Cyanophyceae</taxon>
        <taxon>Oscillatoriophycideae</taxon>
        <taxon>Oscillatoriales</taxon>
        <taxon>Microcoleaceae</taxon>
        <taxon>Microcoleus</taxon>
        <taxon>environmental samples</taxon>
    </lineage>
</organism>
<gene>
    <name evidence="2" type="ORF">AVDCRST_MAG84-240</name>
</gene>
<protein>
    <submittedName>
        <fullName evidence="2">Uncharacterized protein</fullName>
    </submittedName>
</protein>
<feature type="region of interest" description="Disordered" evidence="1">
    <location>
        <begin position="1"/>
        <end position="21"/>
    </location>
</feature>
<feature type="non-terminal residue" evidence="2">
    <location>
        <position position="38"/>
    </location>
</feature>